<dbReference type="PANTHER" id="PTHR42926:SF1">
    <property type="entry name" value="CIRCADIAN CLOCK OSCILLATOR PROTEIN KAIC 1"/>
    <property type="match status" value="1"/>
</dbReference>
<dbReference type="Proteomes" id="UP000001369">
    <property type="component" value="Chromosome"/>
</dbReference>
<evidence type="ECO:0000259" key="1">
    <source>
        <dbReference type="PROSITE" id="PS51146"/>
    </source>
</evidence>
<dbReference type="SUPFAM" id="SSF52540">
    <property type="entry name" value="P-loop containing nucleoside triphosphate hydrolases"/>
    <property type="match status" value="1"/>
</dbReference>
<evidence type="ECO:0000313" key="3">
    <source>
        <dbReference type="Proteomes" id="UP000001369"/>
    </source>
</evidence>
<dbReference type="Pfam" id="PF06745">
    <property type="entry name" value="ATPase"/>
    <property type="match status" value="1"/>
</dbReference>
<dbReference type="Gene3D" id="3.40.50.300">
    <property type="entry name" value="P-loop containing nucleotide triphosphate hydrolases"/>
    <property type="match status" value="1"/>
</dbReference>
<dbReference type="InterPro" id="IPR027417">
    <property type="entry name" value="P-loop_NTPase"/>
</dbReference>
<sequence>MDKRKKVESMDEEIQLEEAEKQEYHKPEPDLEAIFTGSQALKKAPKIYGVSTGIEGLDDLFFIVTSENGKIVKKTLGGIPAYSVMNITGVSDTGKSLMVEQFTVHQASKGNKVAFITVESPANFVVASLKLRASAMGLNFDDFQDNIILIDAASSTKIRENVPDLLATLAYVIQQYKVKFTVIDSVTGLFENKEMMARAIVRRLFNFMKKWYQTALFVSQKRSGHEELTAEAAGGYAVGHIVDGTMVLAKELIDSPFKAKMYKKEIGDIVRLFRIDGCRMSGHDTKTHFLEITETGLVKIKQPIGG</sequence>
<dbReference type="PROSITE" id="PS51146">
    <property type="entry name" value="KAIC"/>
    <property type="match status" value="1"/>
</dbReference>
<dbReference type="InterPro" id="IPR022373">
    <property type="entry name" value="KaiC_containing"/>
</dbReference>
<proteinExistence type="predicted"/>
<dbReference type="eggNOG" id="COG0467">
    <property type="taxonomic scope" value="Bacteria"/>
</dbReference>
<dbReference type="InterPro" id="IPR010624">
    <property type="entry name" value="KaiC_dom"/>
</dbReference>
<feature type="domain" description="KaiC" evidence="1">
    <location>
        <begin position="48"/>
        <end position="306"/>
    </location>
</feature>
<dbReference type="PANTHER" id="PTHR42926">
    <property type="match status" value="1"/>
</dbReference>
<reference evidence="2 3" key="1">
    <citation type="journal article" date="2009" name="J. Bacteriol.">
        <title>Complete and draft genome sequences of six members of the Aquificales.</title>
        <authorList>
            <person name="Reysenbach A.L."/>
            <person name="Hamamura N."/>
            <person name="Podar M."/>
            <person name="Griffiths E."/>
            <person name="Ferreira S."/>
            <person name="Hochstein R."/>
            <person name="Heidelberg J."/>
            <person name="Johnson J."/>
            <person name="Mead D."/>
            <person name="Pohorille A."/>
            <person name="Sarmiento M."/>
            <person name="Schweighofer K."/>
            <person name="Seshadri R."/>
            <person name="Voytek M.A."/>
        </authorList>
    </citation>
    <scope>NUCLEOTIDE SEQUENCE [LARGE SCALE GENOMIC DNA]</scope>
    <source>
        <strain evidence="3">Az-Fu1 / DSM 15241 / OCM 825</strain>
    </source>
</reference>
<protein>
    <submittedName>
        <fullName evidence="2">ATPase, RecA-superfamily</fullName>
    </submittedName>
</protein>
<dbReference type="AlphaFoldDB" id="C1DU16"/>
<gene>
    <name evidence="2" type="ordered locus">SULAZ_0618</name>
</gene>
<dbReference type="InterPro" id="IPR014774">
    <property type="entry name" value="KaiC-like_dom"/>
</dbReference>
<organism evidence="2 3">
    <name type="scientific">Sulfurihydrogenibium azorense (strain DSM 15241 / OCM 825 / Az-Fu1)</name>
    <dbReference type="NCBI Taxonomy" id="204536"/>
    <lineage>
        <taxon>Bacteria</taxon>
        <taxon>Pseudomonadati</taxon>
        <taxon>Aquificota</taxon>
        <taxon>Aquificia</taxon>
        <taxon>Aquificales</taxon>
        <taxon>Hydrogenothermaceae</taxon>
        <taxon>Sulfurihydrogenibium</taxon>
    </lineage>
</organism>
<name>C1DU16_SULAA</name>
<dbReference type="KEGG" id="saf:SULAZ_0618"/>
<dbReference type="InterPro" id="IPR051347">
    <property type="entry name" value="Circadian_clock_KaiC-rel"/>
</dbReference>
<keyword evidence="3" id="KW-1185">Reference proteome</keyword>
<dbReference type="NCBIfam" id="TIGR03878">
    <property type="entry name" value="thermo_KaiC_2"/>
    <property type="match status" value="1"/>
</dbReference>
<dbReference type="HOGENOM" id="CLU_975202_0_0_0"/>
<accession>C1DU16</accession>
<dbReference type="EMBL" id="CP001229">
    <property type="protein sequence ID" value="ACN98953.1"/>
    <property type="molecule type" value="Genomic_DNA"/>
</dbReference>
<dbReference type="STRING" id="204536.SULAZ_0618"/>
<dbReference type="GO" id="GO:0005524">
    <property type="term" value="F:ATP binding"/>
    <property type="evidence" value="ECO:0007669"/>
    <property type="project" value="InterPro"/>
</dbReference>
<dbReference type="CDD" id="cd01124">
    <property type="entry name" value="KaiC-like"/>
    <property type="match status" value="1"/>
</dbReference>
<evidence type="ECO:0000313" key="2">
    <source>
        <dbReference type="EMBL" id="ACN98953.1"/>
    </source>
</evidence>